<protein>
    <recommendedName>
        <fullName evidence="3">MULE transposase domain-containing protein</fullName>
    </recommendedName>
</protein>
<name>A0ABD0JJ67_9CAEN</name>
<dbReference type="PANTHER" id="PTHR33977">
    <property type="entry name" value="ZINC ION BINDING PROTEIN"/>
    <property type="match status" value="1"/>
</dbReference>
<dbReference type="PANTHER" id="PTHR33977:SF1">
    <property type="entry name" value="ZINC ION BINDING PROTEIN"/>
    <property type="match status" value="1"/>
</dbReference>
<organism evidence="1 2">
    <name type="scientific">Batillaria attramentaria</name>
    <dbReference type="NCBI Taxonomy" id="370345"/>
    <lineage>
        <taxon>Eukaryota</taxon>
        <taxon>Metazoa</taxon>
        <taxon>Spiralia</taxon>
        <taxon>Lophotrochozoa</taxon>
        <taxon>Mollusca</taxon>
        <taxon>Gastropoda</taxon>
        <taxon>Caenogastropoda</taxon>
        <taxon>Sorbeoconcha</taxon>
        <taxon>Cerithioidea</taxon>
        <taxon>Batillariidae</taxon>
        <taxon>Batillaria</taxon>
    </lineage>
</organism>
<reference evidence="1 2" key="1">
    <citation type="journal article" date="2023" name="Sci. Data">
        <title>Genome assembly of the Korean intertidal mud-creeper Batillaria attramentaria.</title>
        <authorList>
            <person name="Patra A.K."/>
            <person name="Ho P.T."/>
            <person name="Jun S."/>
            <person name="Lee S.J."/>
            <person name="Kim Y."/>
            <person name="Won Y.J."/>
        </authorList>
    </citation>
    <scope>NUCLEOTIDE SEQUENCE [LARGE SCALE GENOMIC DNA]</scope>
    <source>
        <strain evidence="1">Wonlab-2016</strain>
    </source>
</reference>
<proteinExistence type="predicted"/>
<evidence type="ECO:0000313" key="1">
    <source>
        <dbReference type="EMBL" id="KAK7474921.1"/>
    </source>
</evidence>
<dbReference type="EMBL" id="JACVVK020000420">
    <property type="protein sequence ID" value="KAK7474921.1"/>
    <property type="molecule type" value="Genomic_DNA"/>
</dbReference>
<dbReference type="AlphaFoldDB" id="A0ABD0JJ67"/>
<sequence length="159" mass="19000">MSDLAGNFYNAWSEVFQKPEKRLYCSWHVDKSWRRKVAELIPSQQLQAHIYAVLKTLQFETNEPKFRKLLQDFLTFLTDEAPVFLEYFHTFYVQNDKTALWETCFRIGTVANTNMFAESFHRVLKNVYFNKKQNKRVDNLLVVLLKLARDKAVEHLIKF</sequence>
<comment type="caution">
    <text evidence="1">The sequence shown here is derived from an EMBL/GenBank/DDBJ whole genome shotgun (WGS) entry which is preliminary data.</text>
</comment>
<accession>A0ABD0JJ67</accession>
<gene>
    <name evidence="1" type="ORF">BaRGS_00033808</name>
</gene>
<evidence type="ECO:0008006" key="3">
    <source>
        <dbReference type="Google" id="ProtNLM"/>
    </source>
</evidence>
<keyword evidence="2" id="KW-1185">Reference proteome</keyword>
<dbReference type="Proteomes" id="UP001519460">
    <property type="component" value="Unassembled WGS sequence"/>
</dbReference>
<evidence type="ECO:0000313" key="2">
    <source>
        <dbReference type="Proteomes" id="UP001519460"/>
    </source>
</evidence>